<dbReference type="InterPro" id="IPR025302">
    <property type="entry name" value="DrrA1/2-like_C"/>
</dbReference>
<dbReference type="SMART" id="SM00382">
    <property type="entry name" value="AAA"/>
    <property type="match status" value="1"/>
</dbReference>
<dbReference type="AlphaFoldDB" id="Q3A488"/>
<dbReference type="eggNOG" id="COG1131">
    <property type="taxonomic scope" value="Bacteria"/>
</dbReference>
<keyword evidence="8" id="KW-1185">Reference proteome</keyword>
<feature type="domain" description="ABC transporter" evidence="6">
    <location>
        <begin position="5"/>
        <end position="235"/>
    </location>
</feature>
<reference evidence="8" key="1">
    <citation type="submission" date="2005-10" db="EMBL/GenBank/DDBJ databases">
        <title>Complete sequence of Pelobacter carbinolicus DSM 2380.</title>
        <authorList>
            <person name="Copeland A."/>
            <person name="Lucas S."/>
            <person name="Lapidus A."/>
            <person name="Barry K."/>
            <person name="Detter J.C."/>
            <person name="Glavina T."/>
            <person name="Hammon N."/>
            <person name="Israni S."/>
            <person name="Pitluck S."/>
            <person name="Chertkov O."/>
            <person name="Schmutz J."/>
            <person name="Larimer F."/>
            <person name="Land M."/>
            <person name="Kyrpides N."/>
            <person name="Ivanova N."/>
            <person name="Richardson P."/>
        </authorList>
    </citation>
    <scope>NUCLEOTIDE SEQUENCE [LARGE SCALE GENOMIC DNA]</scope>
    <source>
        <strain evidence="8">DSM 2380 / NBRC 103641 / GraBd1</strain>
    </source>
</reference>
<comment type="similarity">
    <text evidence="1">Belongs to the ABC transporter superfamily.</text>
</comment>
<dbReference type="InterPro" id="IPR050763">
    <property type="entry name" value="ABC_transporter_ATP-binding"/>
</dbReference>
<dbReference type="InterPro" id="IPR003439">
    <property type="entry name" value="ABC_transporter-like_ATP-bd"/>
</dbReference>
<dbReference type="InterPro" id="IPR003593">
    <property type="entry name" value="AAA+_ATPase"/>
</dbReference>
<accession>Q3A488</accession>
<dbReference type="Pfam" id="PF00005">
    <property type="entry name" value="ABC_tran"/>
    <property type="match status" value="1"/>
</dbReference>
<keyword evidence="3" id="KW-0536">Nodulation</keyword>
<dbReference type="STRING" id="338963.Pcar_1575"/>
<proteinExistence type="inferred from homology"/>
<dbReference type="SUPFAM" id="SSF52540">
    <property type="entry name" value="P-loop containing nucleoside triphosphate hydrolases"/>
    <property type="match status" value="1"/>
</dbReference>
<evidence type="ECO:0000313" key="7">
    <source>
        <dbReference type="EMBL" id="ABA88819.1"/>
    </source>
</evidence>
<gene>
    <name evidence="7" type="ordered locus">Pcar_1575</name>
</gene>
<keyword evidence="4" id="KW-0547">Nucleotide-binding</keyword>
<evidence type="ECO:0000256" key="3">
    <source>
        <dbReference type="ARBA" id="ARBA00022458"/>
    </source>
</evidence>
<dbReference type="OrthoDB" id="9805130at2"/>
<dbReference type="GO" id="GO:0016887">
    <property type="term" value="F:ATP hydrolysis activity"/>
    <property type="evidence" value="ECO:0007669"/>
    <property type="project" value="InterPro"/>
</dbReference>
<organism evidence="7 8">
    <name type="scientific">Syntrophotalea carbinolica (strain DSM 2380 / NBRC 103641 / GraBd1)</name>
    <name type="common">Pelobacter carbinolicus</name>
    <dbReference type="NCBI Taxonomy" id="338963"/>
    <lineage>
        <taxon>Bacteria</taxon>
        <taxon>Pseudomonadati</taxon>
        <taxon>Thermodesulfobacteriota</taxon>
        <taxon>Desulfuromonadia</taxon>
        <taxon>Desulfuromonadales</taxon>
        <taxon>Syntrophotaleaceae</taxon>
        <taxon>Syntrophotalea</taxon>
    </lineage>
</organism>
<keyword evidence="5 7" id="KW-0067">ATP-binding</keyword>
<dbReference type="KEGG" id="pca:Pcar_1575"/>
<protein>
    <submittedName>
        <fullName evidence="7">ABC transporter, ATP-binding protein</fullName>
    </submittedName>
</protein>
<dbReference type="RefSeq" id="WP_011341303.1">
    <property type="nucleotide sequence ID" value="NC_007498.2"/>
</dbReference>
<reference evidence="7 8" key="2">
    <citation type="journal article" date="2012" name="BMC Genomics">
        <title>The genome of Pelobacter carbinolicus reveals surprising metabolic capabilities and physiological features.</title>
        <authorList>
            <person name="Aklujkar M."/>
            <person name="Haveman S.A."/>
            <person name="Didonato R.Jr."/>
            <person name="Chertkov O."/>
            <person name="Han C.S."/>
            <person name="Land M.L."/>
            <person name="Brown P."/>
            <person name="Lovley D.R."/>
        </authorList>
    </citation>
    <scope>NUCLEOTIDE SEQUENCE [LARGE SCALE GENOMIC DNA]</scope>
    <source>
        <strain evidence="8">DSM 2380 / NBRC 103641 / GraBd1</strain>
    </source>
</reference>
<evidence type="ECO:0000256" key="2">
    <source>
        <dbReference type="ARBA" id="ARBA00022448"/>
    </source>
</evidence>
<evidence type="ECO:0000256" key="1">
    <source>
        <dbReference type="ARBA" id="ARBA00005417"/>
    </source>
</evidence>
<evidence type="ECO:0000256" key="5">
    <source>
        <dbReference type="ARBA" id="ARBA00022840"/>
    </source>
</evidence>
<dbReference type="Pfam" id="PF13732">
    <property type="entry name" value="DrrA1-3_C"/>
    <property type="match status" value="1"/>
</dbReference>
<keyword evidence="2" id="KW-0813">Transport</keyword>
<dbReference type="HOGENOM" id="CLU_000604_1_2_7"/>
<evidence type="ECO:0000259" key="6">
    <source>
        <dbReference type="PROSITE" id="PS50893"/>
    </source>
</evidence>
<dbReference type="Proteomes" id="UP000002534">
    <property type="component" value="Chromosome"/>
</dbReference>
<dbReference type="Gene3D" id="3.40.50.300">
    <property type="entry name" value="P-loop containing nucleotide triphosphate hydrolases"/>
    <property type="match status" value="1"/>
</dbReference>
<evidence type="ECO:0000256" key="4">
    <source>
        <dbReference type="ARBA" id="ARBA00022741"/>
    </source>
</evidence>
<evidence type="ECO:0000313" key="8">
    <source>
        <dbReference type="Proteomes" id="UP000002534"/>
    </source>
</evidence>
<dbReference type="EMBL" id="CP000142">
    <property type="protein sequence ID" value="ABA88819.1"/>
    <property type="molecule type" value="Genomic_DNA"/>
</dbReference>
<dbReference type="InterPro" id="IPR027417">
    <property type="entry name" value="P-loop_NTPase"/>
</dbReference>
<dbReference type="PROSITE" id="PS50893">
    <property type="entry name" value="ABC_TRANSPORTER_2"/>
    <property type="match status" value="1"/>
</dbReference>
<dbReference type="PANTHER" id="PTHR42711">
    <property type="entry name" value="ABC TRANSPORTER ATP-BINDING PROTEIN"/>
    <property type="match status" value="1"/>
</dbReference>
<sequence>MKSTIKVKGLTRKFGDLVAVNRVEFDVYQGEIFGFLGPNGAGKTTTVRMLTGVIDPTEGTATIQGHDIRKEGVLSRAHIAVVPEEANVYRDLSVWENIMLMAELHGVARHQRFREAARLLDELGLTERKKQKACELSKGLRQRVMLCAALVTNPDILFLDEPTSGLDVQSAGLIRRVVSDLNRKGLTVFLTTHNMSEASEMCTRVAIIDKGNIVAIDTPERLRSAMSSRQFVEVRFGGIMPGYEELESLPGVSQIDANNGVFRLYTESPGHVLTEVIRLADRRGLEIRDLCNRKPSLEDVFLHFTGGQKENPVQ</sequence>
<dbReference type="GO" id="GO:0005524">
    <property type="term" value="F:ATP binding"/>
    <property type="evidence" value="ECO:0007669"/>
    <property type="project" value="UniProtKB-KW"/>
</dbReference>
<dbReference type="PANTHER" id="PTHR42711:SF5">
    <property type="entry name" value="ABC TRANSPORTER ATP-BINDING PROTEIN NATA"/>
    <property type="match status" value="1"/>
</dbReference>
<name>Q3A488_SYNC1</name>